<name>A0A2G8TG37_9BURK</name>
<dbReference type="RefSeq" id="WP_099788488.1">
    <property type="nucleotide sequence ID" value="NZ_JBHLYV010000032.1"/>
</dbReference>
<accession>A0A2G8TG37</accession>
<evidence type="ECO:0000313" key="1">
    <source>
        <dbReference type="EMBL" id="PIL44984.1"/>
    </source>
</evidence>
<keyword evidence="2" id="KW-1185">Reference proteome</keyword>
<dbReference type="EMBL" id="PDOC01000005">
    <property type="protein sequence ID" value="PIL44984.1"/>
    <property type="molecule type" value="Genomic_DNA"/>
</dbReference>
<reference evidence="1" key="1">
    <citation type="submission" date="2017-10" db="EMBL/GenBank/DDBJ databases">
        <title>Massilia psychrophilum sp. nov., a novel purple-pigmented bacterium isolated from Tianshan glacier, Xinjiang Municipality, China.</title>
        <authorList>
            <person name="Wang H."/>
        </authorList>
    </citation>
    <scope>NUCLEOTIDE SEQUENCE [LARGE SCALE GENOMIC DNA]</scope>
    <source>
        <strain evidence="1">JCM 30074</strain>
    </source>
</reference>
<dbReference type="SUPFAM" id="SSF144059">
    <property type="entry name" value="ImpE-like"/>
    <property type="match status" value="1"/>
</dbReference>
<evidence type="ECO:0000313" key="2">
    <source>
        <dbReference type="Proteomes" id="UP000230390"/>
    </source>
</evidence>
<organism evidence="1 2">
    <name type="scientific">Massilia eurypsychrophila</name>
    <dbReference type="NCBI Taxonomy" id="1485217"/>
    <lineage>
        <taxon>Bacteria</taxon>
        <taxon>Pseudomonadati</taxon>
        <taxon>Pseudomonadota</taxon>
        <taxon>Betaproteobacteria</taxon>
        <taxon>Burkholderiales</taxon>
        <taxon>Oxalobacteraceae</taxon>
        <taxon>Telluria group</taxon>
        <taxon>Massilia</taxon>
    </lineage>
</organism>
<dbReference type="OrthoDB" id="5416084at2"/>
<comment type="caution">
    <text evidence="1">The sequence shown here is derived from an EMBL/GenBank/DDBJ whole genome shotgun (WGS) entry which is preliminary data.</text>
</comment>
<dbReference type="InterPro" id="IPR011990">
    <property type="entry name" value="TPR-like_helical_dom_sf"/>
</dbReference>
<dbReference type="Pfam" id="PF07024">
    <property type="entry name" value="ImpE"/>
    <property type="match status" value="1"/>
</dbReference>
<dbReference type="Proteomes" id="UP000230390">
    <property type="component" value="Unassembled WGS sequence"/>
</dbReference>
<protein>
    <submittedName>
        <fullName evidence="1">Virulence protein SciE type</fullName>
    </submittedName>
</protein>
<sequence length="264" mass="28865">MLAQQLVRDGNPGAALAALQDAVRKDAADVKLRIFLFQLLAVMGQWGRSLTQLNVAGELDAGALPMVQTYREAIQCEALRSEIFAGKRAPLIFGEPQAWLAQLVEALSHDANDPARAAAIRAAAFDTAPASSGTIDGKRFAWLADADQRLGPVLEAIVNGRYFWIPFFRISRIDLEEPEDLRDTVWTAASFTWSNGAQTVGLIPTRYHDDDAGGDAALLLARRTEWDDSGRGRGQRMLVSDRDDHALMDVRAIAFDPVSDSHHG</sequence>
<proteinExistence type="predicted"/>
<dbReference type="PIRSF" id="PIRSF029288">
    <property type="entry name" value="SciE_ImpE"/>
    <property type="match status" value="1"/>
</dbReference>
<dbReference type="InterPro" id="IPR009211">
    <property type="entry name" value="TagJ"/>
</dbReference>
<gene>
    <name evidence="1" type="ORF">CR105_10965</name>
</gene>
<dbReference type="AlphaFoldDB" id="A0A2G8TG37"/>
<dbReference type="Gene3D" id="1.25.40.10">
    <property type="entry name" value="Tetratricopeptide repeat domain"/>
    <property type="match status" value="1"/>
</dbReference>